<reference evidence="1 2" key="1">
    <citation type="submission" date="2024-09" db="EMBL/GenBank/DDBJ databases">
        <authorList>
            <person name="D'Angelo T."/>
        </authorList>
    </citation>
    <scope>NUCLEOTIDE SEQUENCE [LARGE SCALE GENOMIC DNA]</scope>
    <source>
        <strain evidence="1">SAG AM-320-E07</strain>
    </source>
</reference>
<organism evidence="1 2">
    <name type="scientific">Eiseniibacteriota bacterium</name>
    <dbReference type="NCBI Taxonomy" id="2212470"/>
    <lineage>
        <taxon>Bacteria</taxon>
        <taxon>Candidatus Eiseniibacteriota</taxon>
    </lineage>
</organism>
<gene>
    <name evidence="1" type="ORF">ACFL6M_01265</name>
</gene>
<evidence type="ECO:0000313" key="1">
    <source>
        <dbReference type="EMBL" id="MFC1572203.1"/>
    </source>
</evidence>
<comment type="caution">
    <text evidence="1">The sequence shown here is derived from an EMBL/GenBank/DDBJ whole genome shotgun (WGS) entry which is preliminary data.</text>
</comment>
<evidence type="ECO:0008006" key="3">
    <source>
        <dbReference type="Google" id="ProtNLM"/>
    </source>
</evidence>
<protein>
    <recommendedName>
        <fullName evidence="3">Fibronectin type-III domain-containing protein</fullName>
    </recommendedName>
</protein>
<accession>A0ABV6YIQ3</accession>
<dbReference type="SUPFAM" id="SSF49265">
    <property type="entry name" value="Fibronectin type III"/>
    <property type="match status" value="1"/>
</dbReference>
<dbReference type="InterPro" id="IPR036116">
    <property type="entry name" value="FN3_sf"/>
</dbReference>
<dbReference type="Proteomes" id="UP001593833">
    <property type="component" value="Unassembled WGS sequence"/>
</dbReference>
<keyword evidence="2" id="KW-1185">Reference proteome</keyword>
<dbReference type="InterPro" id="IPR013783">
    <property type="entry name" value="Ig-like_fold"/>
</dbReference>
<dbReference type="Gene3D" id="2.60.40.4070">
    <property type="match status" value="1"/>
</dbReference>
<evidence type="ECO:0000313" key="2">
    <source>
        <dbReference type="Proteomes" id="UP001593833"/>
    </source>
</evidence>
<proteinExistence type="predicted"/>
<name>A0ABV6YIQ3_UNCEI</name>
<sequence length="642" mass="70264">MRHTEQAQNPMIDTHAAMVLGAVGVLLIVLAGFAPTCSAVEWTVPIEIVNGAAESDTITFGVHPEATSGIDPHLGEIELPPWPPSALFECRFLLDGGEGLKLDLRDTTWTARTHSIRWQVGNGGYPVTLRWDRFALPIASLHISDGYGGIFIPPTNMFEVDSLVIPQLWSFITQMTVDVFPGASPGAHPVINPIPDAHVFSGQTFPELSLDDYVNDPDTPHDALQWFVTENQALIFEVDLDRVLHVTVPEGWVGAETVTFTVVDPDGHSADTEATYSVIEGGLPAWTVPLQVRNGAEERRVGMFGIHPEGSDEIDADLGELALPPWPPQGTFDVRLLLPDGFTWSAKDVRGSSPDSILYRLRWQAGDGGYPVTVEWSSDLPLGEFYVQDNLGGTFIPPIDMRTVTQVQIPTEWDFIEGLDIWALAVVDTTPPAGPSDLLVTSSIPGVSASLAWTPCIEEHFSYYEVLFDSIPFDSTVARFVWDWSEDPALQSIGTTGTTVEVPVPAEQYYFRIRAWDVFGNVGETSNLAATGASTPEWPHEDPGSITARPIVLHVWPNPIDARTTIWCAGLDIQQDDGPILSVFDLAGRCVRQWELATGVGGKTETTWRGYDANGQLLASGTYFLRVEAGVRVCMRRVILAR</sequence>
<dbReference type="EMBL" id="JBHPKH010000006">
    <property type="protein sequence ID" value="MFC1572203.1"/>
    <property type="molecule type" value="Genomic_DNA"/>
</dbReference>
<dbReference type="Gene3D" id="2.60.40.10">
    <property type="entry name" value="Immunoglobulins"/>
    <property type="match status" value="1"/>
</dbReference>